<dbReference type="AlphaFoldDB" id="A0A9Q9WFC3"/>
<accession>A0A9Q9WFC3</accession>
<dbReference type="FunFam" id="3.40.50.11210:FF:000003">
    <property type="entry name" value="RAP1 GTPase activating protein 2"/>
    <property type="match status" value="1"/>
</dbReference>
<dbReference type="RefSeq" id="XP_042582380.1">
    <property type="nucleotide sequence ID" value="XM_042726446.1"/>
</dbReference>
<feature type="compositionally biased region" description="Basic and acidic residues" evidence="3">
    <location>
        <begin position="636"/>
        <end position="649"/>
    </location>
</feature>
<feature type="region of interest" description="Disordered" evidence="3">
    <location>
        <begin position="556"/>
        <end position="649"/>
    </location>
</feature>
<keyword evidence="1" id="KW-0343">GTPase activation</keyword>
<dbReference type="GO" id="GO:0005096">
    <property type="term" value="F:GTPase activator activity"/>
    <property type="evidence" value="ECO:0007669"/>
    <property type="project" value="UniProtKB-KW"/>
</dbReference>
<feature type="region of interest" description="Disordered" evidence="3">
    <location>
        <begin position="436"/>
        <end position="541"/>
    </location>
</feature>
<gene>
    <name evidence="5 6" type="primary">LOC109091565</name>
</gene>
<evidence type="ECO:0000313" key="6">
    <source>
        <dbReference type="RefSeq" id="XP_042582391.1"/>
    </source>
</evidence>
<reference evidence="5 6" key="1">
    <citation type="submission" date="2025-04" db="UniProtKB">
        <authorList>
            <consortium name="RefSeq"/>
        </authorList>
    </citation>
    <scope>IDENTIFICATION</scope>
    <source>
        <tissue evidence="5 6">Muscle</tissue>
    </source>
</reference>
<dbReference type="GeneID" id="109091565"/>
<protein>
    <submittedName>
        <fullName evidence="5 6">Rap1 GTPase-activating protein 1-like isoform X1</fullName>
    </submittedName>
</protein>
<feature type="compositionally biased region" description="Polar residues" evidence="3">
    <location>
        <begin position="447"/>
        <end position="460"/>
    </location>
</feature>
<feature type="compositionally biased region" description="Low complexity" evidence="3">
    <location>
        <begin position="559"/>
        <end position="574"/>
    </location>
</feature>
<dbReference type="PANTHER" id="PTHR15711:SF3">
    <property type="entry name" value="RAP1 GTPASE-ACTIVATING PROTEIN 1"/>
    <property type="match status" value="1"/>
</dbReference>
<evidence type="ECO:0000313" key="5">
    <source>
        <dbReference type="RefSeq" id="XP_042582380.1"/>
    </source>
</evidence>
<comment type="function">
    <text evidence="2">GTPase activator for the nuclear Ras-related regulatory protein RAP-1A (KREV-1), converting it to the putatively inactive GDP-bound state.</text>
</comment>
<dbReference type="PANTHER" id="PTHR15711">
    <property type="entry name" value="RAP GTPASE-ACTIVATING PROTEIN"/>
    <property type="match status" value="1"/>
</dbReference>
<dbReference type="Pfam" id="PF21022">
    <property type="entry name" value="Rap-GAP_dimer"/>
    <property type="match status" value="1"/>
</dbReference>
<proteinExistence type="predicted"/>
<feature type="compositionally biased region" description="Polar residues" evidence="3">
    <location>
        <begin position="621"/>
        <end position="635"/>
    </location>
</feature>
<dbReference type="RefSeq" id="XP_042582391.1">
    <property type="nucleotide sequence ID" value="XM_042726457.1"/>
</dbReference>
<dbReference type="GO" id="GO:0051056">
    <property type="term" value="P:regulation of small GTPase mediated signal transduction"/>
    <property type="evidence" value="ECO:0007669"/>
    <property type="project" value="InterPro"/>
</dbReference>
<dbReference type="GO" id="GO:0005737">
    <property type="term" value="C:cytoplasm"/>
    <property type="evidence" value="ECO:0007669"/>
    <property type="project" value="TreeGrafter"/>
</dbReference>
<feature type="compositionally biased region" description="Polar residues" evidence="3">
    <location>
        <begin position="509"/>
        <end position="540"/>
    </location>
</feature>
<evidence type="ECO:0000256" key="3">
    <source>
        <dbReference type="SAM" id="MobiDB-lite"/>
    </source>
</evidence>
<name>A0A9Q9WFC3_CYPCA</name>
<sequence>MDEQRCTLPPPLKTEEDYIPYPSVHEVLGRTGPLPLILLPQFGGYWIEGTNHDLGSSSTSEEPPPCPASQVKLETNSIAKIYRKHFLGKEHFNYYSVDSALGHLVFSVKYDVIGDQEHLRLLLRSRFKTYHDVIPISCLTEFPNVVQMAKLVSEEVNVDRFYPVLYPKASRLIVTFDEHVISNNFKFGVIYQKFAQTSEEELFGNNEESPAFVEFLEFLGEKIELHDFKGFRGGLDVAHGQTGIESVYHNFHNKEIMFHVSTKLPYTEGDSQQLQRKRHIGNDIVAIVFQEENTPFVPDMIASNFLHAYVVVQVENACTDNVLYKVSVTARDDVPFFGPALPDPAVFKKSPEFHEFLLTKLINAEYSCYKAEKFAKLEERTRSALLETLYEELHMNSQSMMGLGGDDDKLENGGGGGSGFFESFKRVIRNRSQSMDAMGLSNKKPHTVSTSHSGSFTHNPPDTPKTPGTSLIIPGKSPTRKKSGPFSSRRSSAIGIENIQEVQERSSRDVSPSPQRTSDGGHTTQDLRLDNSSSQSSPEMQITKIGSALCCRAPSIPESQDLSRSSSNASSFTSVVEENEREHEATEDYDTGLQESLSSAGTPHKRDSFTYSGVWLEDGPGTTSQSSSHGPIRQQSEPRPKTERQHSNC</sequence>
<dbReference type="Proteomes" id="UP001155660">
    <property type="component" value="Chromosome B6"/>
</dbReference>
<dbReference type="PROSITE" id="PS50085">
    <property type="entry name" value="RAPGAP"/>
    <property type="match status" value="1"/>
</dbReference>
<evidence type="ECO:0000259" key="4">
    <source>
        <dbReference type="PROSITE" id="PS50085"/>
    </source>
</evidence>
<dbReference type="KEGG" id="ccar:109091565"/>
<evidence type="ECO:0000256" key="1">
    <source>
        <dbReference type="ARBA" id="ARBA00022468"/>
    </source>
</evidence>
<dbReference type="InterPro" id="IPR000331">
    <property type="entry name" value="Rap/Ran_GAP_dom"/>
</dbReference>
<dbReference type="InterPro" id="IPR050989">
    <property type="entry name" value="Rap1_Ran_GAP"/>
</dbReference>
<feature type="domain" description="Rap-GAP" evidence="4">
    <location>
        <begin position="173"/>
        <end position="389"/>
    </location>
</feature>
<dbReference type="Pfam" id="PF02145">
    <property type="entry name" value="Rap_GAP"/>
    <property type="match status" value="1"/>
</dbReference>
<organism evidence="5">
    <name type="scientific">Cyprinus carpio</name>
    <name type="common">Common carp</name>
    <dbReference type="NCBI Taxonomy" id="7962"/>
    <lineage>
        <taxon>Eukaryota</taxon>
        <taxon>Metazoa</taxon>
        <taxon>Chordata</taxon>
        <taxon>Craniata</taxon>
        <taxon>Vertebrata</taxon>
        <taxon>Euteleostomi</taxon>
        <taxon>Actinopterygii</taxon>
        <taxon>Neopterygii</taxon>
        <taxon>Teleostei</taxon>
        <taxon>Ostariophysi</taxon>
        <taxon>Cypriniformes</taxon>
        <taxon>Cyprinidae</taxon>
        <taxon>Cyprininae</taxon>
        <taxon>Cyprinus</taxon>
    </lineage>
</organism>
<evidence type="ECO:0000256" key="2">
    <source>
        <dbReference type="ARBA" id="ARBA00057316"/>
    </source>
</evidence>